<keyword evidence="10" id="KW-1185">Reference proteome</keyword>
<dbReference type="GO" id="GO:0009245">
    <property type="term" value="P:lipid A biosynthetic process"/>
    <property type="evidence" value="ECO:0007669"/>
    <property type="project" value="UniProtKB-KW"/>
</dbReference>
<evidence type="ECO:0000256" key="6">
    <source>
        <dbReference type="ARBA" id="ARBA00023315"/>
    </source>
</evidence>
<keyword evidence="6 9" id="KW-0012">Acyltransferase</keyword>
<keyword evidence="1" id="KW-0444">Lipid biosynthesis</keyword>
<sequence>MDNSSLKLPGYRYTPLHILLIAFPDLLPLLHLILFNNSDHMKFEAPVAVTEIAAFIGAELVGNSQLMATGLNEIHKVTPGDISFVDFEKYYNASLQSAATIIIINKKVECPEGKALLVLEDPFSAYVKLVNRFRPFEPASKAVSDSAVIGEGTIVQPNVFIGNHVRIGRNCLIHPNVTIYDHAVIGDNVIIHAGTVLGADAFYFKKRADREVIYDKLASCGRVIIEDDVEIGAGCTIDKGVSGDTIIGRGTKLDNMIHIGHGTVIGKNCLIAAQVGIAGKAHIEDNVILWGQVGVNKDLTIGKGAVVLAQSGVPGSLEGGKVYFGYPAEVASEKKRELGWVKRIPEIWEKVKSL</sequence>
<feature type="domain" description="UDP-3-O-[3-hydroxymyristoyl] glucosamine N-acyltransferase non-repeat region" evidence="8">
    <location>
        <begin position="69"/>
        <end position="130"/>
    </location>
</feature>
<dbReference type="Gene3D" id="2.160.10.10">
    <property type="entry name" value="Hexapeptide repeat proteins"/>
    <property type="match status" value="1"/>
</dbReference>
<protein>
    <submittedName>
        <fullName evidence="9">UDP-3-O-[3-hydroxymyristoyl] glucosamine N-acyltransferase</fullName>
    </submittedName>
</protein>
<dbReference type="GO" id="GO:0016020">
    <property type="term" value="C:membrane"/>
    <property type="evidence" value="ECO:0007669"/>
    <property type="project" value="GOC"/>
</dbReference>
<accession>A0A1T4RHM3</accession>
<evidence type="ECO:0000256" key="5">
    <source>
        <dbReference type="ARBA" id="ARBA00023098"/>
    </source>
</evidence>
<dbReference type="Pfam" id="PF00132">
    <property type="entry name" value="Hexapep"/>
    <property type="match status" value="2"/>
</dbReference>
<dbReference type="GO" id="GO:0016410">
    <property type="term" value="F:N-acyltransferase activity"/>
    <property type="evidence" value="ECO:0007669"/>
    <property type="project" value="InterPro"/>
</dbReference>
<dbReference type="EMBL" id="FUWZ01000002">
    <property type="protein sequence ID" value="SKA15419.1"/>
    <property type="molecule type" value="Genomic_DNA"/>
</dbReference>
<feature type="transmembrane region" description="Helical" evidence="7">
    <location>
        <begin position="16"/>
        <end position="35"/>
    </location>
</feature>
<evidence type="ECO:0000256" key="7">
    <source>
        <dbReference type="SAM" id="Phobius"/>
    </source>
</evidence>
<keyword evidence="7" id="KW-0812">Transmembrane</keyword>
<organism evidence="9 10">
    <name type="scientific">Chitinophaga eiseniae</name>
    <dbReference type="NCBI Taxonomy" id="634771"/>
    <lineage>
        <taxon>Bacteria</taxon>
        <taxon>Pseudomonadati</taxon>
        <taxon>Bacteroidota</taxon>
        <taxon>Chitinophagia</taxon>
        <taxon>Chitinophagales</taxon>
        <taxon>Chitinophagaceae</taxon>
        <taxon>Chitinophaga</taxon>
    </lineage>
</organism>
<name>A0A1T4RHM3_9BACT</name>
<evidence type="ECO:0000313" key="9">
    <source>
        <dbReference type="EMBL" id="SKA15419.1"/>
    </source>
</evidence>
<evidence type="ECO:0000313" key="10">
    <source>
        <dbReference type="Proteomes" id="UP000190367"/>
    </source>
</evidence>
<dbReference type="CDD" id="cd03352">
    <property type="entry name" value="LbH_LpxD"/>
    <property type="match status" value="1"/>
</dbReference>
<dbReference type="PANTHER" id="PTHR43378">
    <property type="entry name" value="UDP-3-O-ACYLGLUCOSAMINE N-ACYLTRANSFERASE"/>
    <property type="match status" value="1"/>
</dbReference>
<evidence type="ECO:0000259" key="8">
    <source>
        <dbReference type="Pfam" id="PF04613"/>
    </source>
</evidence>
<keyword evidence="2" id="KW-0441">Lipid A biosynthesis</keyword>
<dbReference type="InterPro" id="IPR011004">
    <property type="entry name" value="Trimer_LpxA-like_sf"/>
</dbReference>
<evidence type="ECO:0000256" key="4">
    <source>
        <dbReference type="ARBA" id="ARBA00022737"/>
    </source>
</evidence>
<dbReference type="InterPro" id="IPR007691">
    <property type="entry name" value="LpxD"/>
</dbReference>
<dbReference type="Pfam" id="PF14602">
    <property type="entry name" value="Hexapep_2"/>
    <property type="match status" value="1"/>
</dbReference>
<dbReference type="STRING" id="634771.SAMN04488128_1021151"/>
<dbReference type="InterPro" id="IPR020573">
    <property type="entry name" value="UDP_GlcNAc_AcTrfase_non-rep"/>
</dbReference>
<dbReference type="SUPFAM" id="SSF51161">
    <property type="entry name" value="Trimeric LpxA-like enzymes"/>
    <property type="match status" value="1"/>
</dbReference>
<dbReference type="NCBIfam" id="NF002060">
    <property type="entry name" value="PRK00892.1"/>
    <property type="match status" value="1"/>
</dbReference>
<keyword evidence="5" id="KW-0443">Lipid metabolism</keyword>
<evidence type="ECO:0000256" key="1">
    <source>
        <dbReference type="ARBA" id="ARBA00022516"/>
    </source>
</evidence>
<keyword evidence="3 9" id="KW-0808">Transferase</keyword>
<keyword evidence="7" id="KW-1133">Transmembrane helix</keyword>
<proteinExistence type="predicted"/>
<reference evidence="10" key="1">
    <citation type="submission" date="2017-02" db="EMBL/GenBank/DDBJ databases">
        <authorList>
            <person name="Varghese N."/>
            <person name="Submissions S."/>
        </authorList>
    </citation>
    <scope>NUCLEOTIDE SEQUENCE [LARGE SCALE GENOMIC DNA]</scope>
    <source>
        <strain evidence="10">DSM 22224</strain>
    </source>
</reference>
<keyword evidence="4" id="KW-0677">Repeat</keyword>
<dbReference type="PANTHER" id="PTHR43378:SF2">
    <property type="entry name" value="UDP-3-O-ACYLGLUCOSAMINE N-ACYLTRANSFERASE 1, MITOCHONDRIAL-RELATED"/>
    <property type="match status" value="1"/>
</dbReference>
<dbReference type="Gene3D" id="3.40.1390.10">
    <property type="entry name" value="MurE/MurF, N-terminal domain"/>
    <property type="match status" value="1"/>
</dbReference>
<evidence type="ECO:0000256" key="2">
    <source>
        <dbReference type="ARBA" id="ARBA00022556"/>
    </source>
</evidence>
<dbReference type="Pfam" id="PF04613">
    <property type="entry name" value="LpxD"/>
    <property type="match status" value="1"/>
</dbReference>
<keyword evidence="7" id="KW-0472">Membrane</keyword>
<gene>
    <name evidence="9" type="ORF">SAMN04488128_1021151</name>
</gene>
<dbReference type="Proteomes" id="UP000190367">
    <property type="component" value="Unassembled WGS sequence"/>
</dbReference>
<dbReference type="InterPro" id="IPR001451">
    <property type="entry name" value="Hexapep"/>
</dbReference>
<evidence type="ECO:0000256" key="3">
    <source>
        <dbReference type="ARBA" id="ARBA00022679"/>
    </source>
</evidence>
<dbReference type="AlphaFoldDB" id="A0A1T4RHM3"/>